<evidence type="ECO:0000256" key="4">
    <source>
        <dbReference type="ARBA" id="ARBA00023305"/>
    </source>
</evidence>
<dbReference type="InterPro" id="IPR014756">
    <property type="entry name" value="Ig_E-set"/>
</dbReference>
<dbReference type="GO" id="GO:0007601">
    <property type="term" value="P:visual perception"/>
    <property type="evidence" value="ECO:0007669"/>
    <property type="project" value="UniProtKB-KW"/>
</dbReference>
<dbReference type="GO" id="GO:0002031">
    <property type="term" value="P:G protein-coupled receptor internalization"/>
    <property type="evidence" value="ECO:0007669"/>
    <property type="project" value="TreeGrafter"/>
</dbReference>
<dbReference type="InterPro" id="IPR009563">
    <property type="entry name" value="SSSCA1"/>
</dbReference>
<dbReference type="Gene3D" id="2.60.40.840">
    <property type="match status" value="1"/>
</dbReference>
<dbReference type="SMART" id="SM01017">
    <property type="entry name" value="Arrestin_C"/>
    <property type="match status" value="1"/>
</dbReference>
<evidence type="ECO:0000256" key="5">
    <source>
        <dbReference type="ARBA" id="ARBA00024976"/>
    </source>
</evidence>
<dbReference type="Gene3D" id="2.60.40.640">
    <property type="match status" value="1"/>
</dbReference>
<organism evidence="9 10">
    <name type="scientific">Oryzias melastigma</name>
    <name type="common">Marine medaka</name>
    <dbReference type="NCBI Taxonomy" id="30732"/>
    <lineage>
        <taxon>Eukaryota</taxon>
        <taxon>Metazoa</taxon>
        <taxon>Chordata</taxon>
        <taxon>Craniata</taxon>
        <taxon>Vertebrata</taxon>
        <taxon>Euteleostomi</taxon>
        <taxon>Actinopterygii</taxon>
        <taxon>Neopterygii</taxon>
        <taxon>Teleostei</taxon>
        <taxon>Neoteleostei</taxon>
        <taxon>Acanthomorphata</taxon>
        <taxon>Ovalentaria</taxon>
        <taxon>Atherinomorphae</taxon>
        <taxon>Beloniformes</taxon>
        <taxon>Adrianichthyidae</taxon>
        <taxon>Oryziinae</taxon>
        <taxon>Oryzias</taxon>
    </lineage>
</organism>
<proteinExistence type="inferred from homology"/>
<feature type="compositionally biased region" description="Pro residues" evidence="7">
    <location>
        <begin position="25"/>
        <end position="34"/>
    </location>
</feature>
<dbReference type="InterPro" id="IPR014752">
    <property type="entry name" value="Arrestin-like_C"/>
</dbReference>
<comment type="similarity">
    <text evidence="1">Belongs to the arrestin family.</text>
</comment>
<comment type="function">
    <text evidence="5">May play a role in an as yet undefined retina-specific signal transduction. Could bind to photoactivated-phosphorylated red/green opsins.</text>
</comment>
<reference evidence="9" key="1">
    <citation type="journal article" name="BMC Genomics">
        <title>Long-read sequencing and de novo genome assembly of marine medaka (Oryzias melastigma).</title>
        <authorList>
            <person name="Liang P."/>
            <person name="Saqib H.S.A."/>
            <person name="Ni X."/>
            <person name="Shen Y."/>
        </authorList>
    </citation>
    <scope>NUCLEOTIDE SEQUENCE</scope>
    <source>
        <strain evidence="9">Bigg-433</strain>
    </source>
</reference>
<dbReference type="GO" id="GO:0001664">
    <property type="term" value="F:G protein-coupled receptor binding"/>
    <property type="evidence" value="ECO:0007669"/>
    <property type="project" value="TreeGrafter"/>
</dbReference>
<evidence type="ECO:0000256" key="6">
    <source>
        <dbReference type="ARBA" id="ARBA00031498"/>
    </source>
</evidence>
<dbReference type="EMBL" id="WKFB01000639">
    <property type="protein sequence ID" value="KAF6719158.1"/>
    <property type="molecule type" value="Genomic_DNA"/>
</dbReference>
<dbReference type="InterPro" id="IPR011022">
    <property type="entry name" value="Arrestin_C-like"/>
</dbReference>
<evidence type="ECO:0000256" key="7">
    <source>
        <dbReference type="SAM" id="MobiDB-lite"/>
    </source>
</evidence>
<comment type="caution">
    <text evidence="9">The sequence shown here is derived from an EMBL/GenBank/DDBJ whole genome shotgun (WGS) entry which is preliminary data.</text>
</comment>
<protein>
    <recommendedName>
        <fullName evidence="2">Arrestin-C</fullName>
    </recommendedName>
    <alternativeName>
        <fullName evidence="6">Cone arrestin</fullName>
    </alternativeName>
</protein>
<keyword evidence="4" id="KW-0844">Vision</keyword>
<evidence type="ECO:0000313" key="10">
    <source>
        <dbReference type="Proteomes" id="UP000646548"/>
    </source>
</evidence>
<dbReference type="InterPro" id="IPR014753">
    <property type="entry name" value="Arrestin_N"/>
</dbReference>
<dbReference type="Pfam" id="PF00339">
    <property type="entry name" value="Arrestin_N"/>
    <property type="match status" value="1"/>
</dbReference>
<dbReference type="GO" id="GO:0007165">
    <property type="term" value="P:signal transduction"/>
    <property type="evidence" value="ECO:0007669"/>
    <property type="project" value="InterPro"/>
</dbReference>
<accession>A0A834BT18</accession>
<feature type="region of interest" description="Disordered" evidence="7">
    <location>
        <begin position="562"/>
        <end position="679"/>
    </location>
</feature>
<keyword evidence="3" id="KW-0716">Sensory transduction</keyword>
<dbReference type="FunFam" id="2.60.40.840:FF:000002">
    <property type="entry name" value="Arrestin 3"/>
    <property type="match status" value="1"/>
</dbReference>
<evidence type="ECO:0000256" key="1">
    <source>
        <dbReference type="ARBA" id="ARBA00005298"/>
    </source>
</evidence>
<evidence type="ECO:0000256" key="3">
    <source>
        <dbReference type="ARBA" id="ARBA00022606"/>
    </source>
</evidence>
<dbReference type="PANTHER" id="PTHR11792:SF19">
    <property type="entry name" value="ARRESTIN-C"/>
    <property type="match status" value="1"/>
</dbReference>
<dbReference type="AlphaFoldDB" id="A0A834BT18"/>
<feature type="compositionally biased region" description="Low complexity" evidence="7">
    <location>
        <begin position="567"/>
        <end position="583"/>
    </location>
</feature>
<evidence type="ECO:0000259" key="8">
    <source>
        <dbReference type="SMART" id="SM01017"/>
    </source>
</evidence>
<feature type="region of interest" description="Disordered" evidence="7">
    <location>
        <begin position="24"/>
        <end position="44"/>
    </location>
</feature>
<dbReference type="GO" id="GO:0007399">
    <property type="term" value="P:nervous system development"/>
    <property type="evidence" value="ECO:0007669"/>
    <property type="project" value="UniProtKB-ARBA"/>
</dbReference>
<evidence type="ECO:0000313" key="9">
    <source>
        <dbReference type="EMBL" id="KAF6719158.1"/>
    </source>
</evidence>
<sequence length="679" mass="74638">MGIGSASDAHSARVRRILLRRSPPLQYPASPPYRGPAQTGEPPQRVGLGHVLAGSAVIKPGPVRPQWDVLCSDVPVSRLCSIRAGRAAGGPSAHLSDVVLDRDGELTLYLGKRDYVDHVTSVDKVDGVVKVDTADFGDRKAFVQLACAFRYGSDDLDVMGLCFRKDIWIQQIQIYPESNKPALSAMHDTLLKKAGDNAYPFSFEIPTNLPCSVSLQPGPDDKGKACGVDFEVKTYLAKEKNNADEKIDKKDTARLVIRKIQFAPSQVGAGPKADICKSFMMSDKPVHLEASMEKDVISLMFVHFCHILFSKCANRNVFSTQLYFHGEEIPLKIKINNESNKTVKKIKITVDQTTDIVLYSADKYTKTVLSQEFGETVEASSTADICLSIKPALSENKEKRGLALDGRLKDEDTNLASTTMMRPGVEKEVLGILVSYKIKINLMVAGGGDVTVELPLNLMHPKPADDEDFEWEPPTEAEMKVIQARRERQDKISKLMGDYLLKGYKMLGECCDACGTILLQDRQQKNYCVSCQEMDSDIDKDNPALNAQAALSQVRERQLAAQTPEVQWRSQHQQQSSRRLCSSAATRALRGSRRRGTNSSSSSGRAASVSSRSRRISSNRSPPGPPTERRLQTGAARLPRRLFSRNSAGPRPSSRVHPRWRPASSSAASSPAVPTPCAA</sequence>
<dbReference type="SUPFAM" id="SSF81296">
    <property type="entry name" value="E set domains"/>
    <property type="match status" value="2"/>
</dbReference>
<dbReference type="Proteomes" id="UP000646548">
    <property type="component" value="Unassembled WGS sequence"/>
</dbReference>
<gene>
    <name evidence="9" type="ORF">FQA47_019764</name>
</gene>
<dbReference type="Pfam" id="PF06677">
    <property type="entry name" value="Auto_anti-p27"/>
    <property type="match status" value="1"/>
</dbReference>
<dbReference type="InterPro" id="IPR011021">
    <property type="entry name" value="Arrestin-like_N"/>
</dbReference>
<evidence type="ECO:0000256" key="2">
    <source>
        <dbReference type="ARBA" id="ARBA00017730"/>
    </source>
</evidence>
<name>A0A834BT18_ORYME</name>
<dbReference type="PANTHER" id="PTHR11792">
    <property type="entry name" value="ARRESTIN"/>
    <property type="match status" value="1"/>
</dbReference>
<dbReference type="PRINTS" id="PR00309">
    <property type="entry name" value="ARRESTIN"/>
</dbReference>
<dbReference type="Pfam" id="PF02752">
    <property type="entry name" value="Arrestin_C"/>
    <property type="match status" value="1"/>
</dbReference>
<dbReference type="InterPro" id="IPR017864">
    <property type="entry name" value="Arrestin_CS"/>
</dbReference>
<dbReference type="InterPro" id="IPR000698">
    <property type="entry name" value="Arrestin"/>
</dbReference>
<feature type="compositionally biased region" description="Low complexity" evidence="7">
    <location>
        <begin position="662"/>
        <end position="679"/>
    </location>
</feature>
<dbReference type="PROSITE" id="PS00295">
    <property type="entry name" value="ARRESTINS"/>
    <property type="match status" value="1"/>
</dbReference>
<feature type="compositionally biased region" description="Low complexity" evidence="7">
    <location>
        <begin position="597"/>
        <end position="611"/>
    </location>
</feature>
<feature type="domain" description="Arrestin C-terminal-like" evidence="8">
    <location>
        <begin position="282"/>
        <end position="463"/>
    </location>
</feature>